<dbReference type="RefSeq" id="WP_015750164.1">
    <property type="nucleotide sequence ID" value="NC_013235.1"/>
</dbReference>
<organism evidence="3 4">
    <name type="scientific">Nakamurella multipartita (strain ATCC 700099 / DSM 44233 / CIP 104796 / JCM 9543 / NBRC 105858 / Y-104)</name>
    <name type="common">Microsphaera multipartita</name>
    <dbReference type="NCBI Taxonomy" id="479431"/>
    <lineage>
        <taxon>Bacteria</taxon>
        <taxon>Bacillati</taxon>
        <taxon>Actinomycetota</taxon>
        <taxon>Actinomycetes</taxon>
        <taxon>Nakamurellales</taxon>
        <taxon>Nakamurellaceae</taxon>
        <taxon>Nakamurella</taxon>
    </lineage>
</organism>
<gene>
    <name evidence="3" type="ordered locus">Namu_5085</name>
</gene>
<evidence type="ECO:0000313" key="3">
    <source>
        <dbReference type="EMBL" id="ACV81356.1"/>
    </source>
</evidence>
<evidence type="ECO:0000313" key="4">
    <source>
        <dbReference type="Proteomes" id="UP000002218"/>
    </source>
</evidence>
<dbReference type="AlphaFoldDB" id="C8XB64"/>
<feature type="transmembrane region" description="Helical" evidence="2">
    <location>
        <begin position="142"/>
        <end position="164"/>
    </location>
</feature>
<dbReference type="Pfam" id="PF19853">
    <property type="entry name" value="DUF6328"/>
    <property type="match status" value="1"/>
</dbReference>
<feature type="transmembrane region" description="Helical" evidence="2">
    <location>
        <begin position="113"/>
        <end position="136"/>
    </location>
</feature>
<keyword evidence="2" id="KW-1133">Transmembrane helix</keyword>
<dbReference type="OrthoDB" id="3625784at2"/>
<feature type="region of interest" description="Disordered" evidence="1">
    <location>
        <begin position="1"/>
        <end position="21"/>
    </location>
</feature>
<accession>C8XB64</accession>
<keyword evidence="4" id="KW-1185">Reference proteome</keyword>
<name>C8XB64_NAKMY</name>
<dbReference type="STRING" id="479431.Namu_5085"/>
<dbReference type="InterPro" id="IPR046291">
    <property type="entry name" value="DUF6328"/>
</dbReference>
<proteinExistence type="predicted"/>
<dbReference type="KEGG" id="nml:Namu_5085"/>
<protein>
    <recommendedName>
        <fullName evidence="5">Sodium:proton antiporter</fullName>
    </recommendedName>
</protein>
<dbReference type="EMBL" id="CP001737">
    <property type="protein sequence ID" value="ACV81356.1"/>
    <property type="molecule type" value="Genomic_DNA"/>
</dbReference>
<feature type="transmembrane region" description="Helical" evidence="2">
    <location>
        <begin position="71"/>
        <end position="93"/>
    </location>
</feature>
<keyword evidence="2" id="KW-0472">Membrane</keyword>
<dbReference type="HOGENOM" id="CLU_087620_0_1_11"/>
<evidence type="ECO:0000256" key="2">
    <source>
        <dbReference type="SAM" id="Phobius"/>
    </source>
</evidence>
<reference evidence="4" key="1">
    <citation type="submission" date="2009-09" db="EMBL/GenBank/DDBJ databases">
        <title>The complete genome of Nakamurella multipartita DSM 44233.</title>
        <authorList>
            <consortium name="US DOE Joint Genome Institute (JGI-PGF)"/>
            <person name="Lucas S."/>
            <person name="Copeland A."/>
            <person name="Lapidus A."/>
            <person name="Glavina del Rio T."/>
            <person name="Dalin E."/>
            <person name="Tice H."/>
            <person name="Bruce D."/>
            <person name="Goodwin L."/>
            <person name="Pitluck S."/>
            <person name="Kyrpides N."/>
            <person name="Mavromatis K."/>
            <person name="Ivanova N."/>
            <person name="Ovchinnikova G."/>
            <person name="Sims D."/>
            <person name="Meincke L."/>
            <person name="Brettin T."/>
            <person name="Detter J.C."/>
            <person name="Han C."/>
            <person name="Larimer F."/>
            <person name="Land M."/>
            <person name="Hauser L."/>
            <person name="Markowitz V."/>
            <person name="Cheng J.-F."/>
            <person name="Hugenholtz P."/>
            <person name="Woyke T."/>
            <person name="Wu D."/>
            <person name="Klenk H.-P."/>
            <person name="Eisen J.A."/>
        </authorList>
    </citation>
    <scope>NUCLEOTIDE SEQUENCE [LARGE SCALE GENOMIC DNA]</scope>
    <source>
        <strain evidence="4">ATCC 700099 / DSM 44233 / CIP 104796 / JCM 9543 / NBRC 105858 / Y-104</strain>
    </source>
</reference>
<evidence type="ECO:0000256" key="1">
    <source>
        <dbReference type="SAM" id="MobiDB-lite"/>
    </source>
</evidence>
<dbReference type="InParanoid" id="C8XB64"/>
<evidence type="ECO:0008006" key="5">
    <source>
        <dbReference type="Google" id="ProtNLM"/>
    </source>
</evidence>
<dbReference type="Proteomes" id="UP000002218">
    <property type="component" value="Chromosome"/>
</dbReference>
<dbReference type="eggNOG" id="ENOG5032CKR">
    <property type="taxonomic scope" value="Bacteria"/>
</dbReference>
<keyword evidence="2" id="KW-0812">Transmembrane</keyword>
<sequence>MTGAQAEPGRAGGPGVDQQRHETPLQRLDRNWVDLLQELRVVQTGVQILTGFLVVLPFQSRFEDLTSFQTGIYLVTLCLAVLAMGFLIAPVSLHRLLFRRHARRVTVDVAHRLAEIGLVLLALAIVGVVLLIFDVVVGRTAAGIAAGAAALVLLALWVVLPLIIRERQSDPEHAEGAAG</sequence>
<reference evidence="3 4" key="2">
    <citation type="journal article" date="2010" name="Stand. Genomic Sci.">
        <title>Complete genome sequence of Nakamurella multipartita type strain (Y-104).</title>
        <authorList>
            <person name="Tice H."/>
            <person name="Mayilraj S."/>
            <person name="Sims D."/>
            <person name="Lapidus A."/>
            <person name="Nolan M."/>
            <person name="Lucas S."/>
            <person name="Glavina Del Rio T."/>
            <person name="Copeland A."/>
            <person name="Cheng J.F."/>
            <person name="Meincke L."/>
            <person name="Bruce D."/>
            <person name="Goodwin L."/>
            <person name="Pitluck S."/>
            <person name="Ivanova N."/>
            <person name="Mavromatis K."/>
            <person name="Ovchinnikova G."/>
            <person name="Pati A."/>
            <person name="Chen A."/>
            <person name="Palaniappan K."/>
            <person name="Land M."/>
            <person name="Hauser L."/>
            <person name="Chang Y.J."/>
            <person name="Jeffries C.D."/>
            <person name="Detter J.C."/>
            <person name="Brettin T."/>
            <person name="Rohde M."/>
            <person name="Goker M."/>
            <person name="Bristow J."/>
            <person name="Eisen J.A."/>
            <person name="Markowitz V."/>
            <person name="Hugenholtz P."/>
            <person name="Kyrpides N.C."/>
            <person name="Klenk H.P."/>
            <person name="Chen F."/>
        </authorList>
    </citation>
    <scope>NUCLEOTIDE SEQUENCE [LARGE SCALE GENOMIC DNA]</scope>
    <source>
        <strain evidence="4">ATCC 700099 / DSM 44233 / CIP 104796 / JCM 9543 / NBRC 105858 / Y-104</strain>
    </source>
</reference>